<dbReference type="GO" id="GO:0005811">
    <property type="term" value="C:lipid droplet"/>
    <property type="evidence" value="ECO:0007669"/>
    <property type="project" value="InterPro"/>
</dbReference>
<evidence type="ECO:0000256" key="1">
    <source>
        <dbReference type="ARBA" id="ARBA00009755"/>
    </source>
</evidence>
<evidence type="ECO:0000259" key="3">
    <source>
        <dbReference type="Pfam" id="PF13243"/>
    </source>
</evidence>
<comment type="similarity">
    <text evidence="1">Belongs to the terpene cyclase/mutase family.</text>
</comment>
<dbReference type="Pfam" id="PF13243">
    <property type="entry name" value="SQHop_cyclase_C"/>
    <property type="match status" value="1"/>
</dbReference>
<dbReference type="Gene3D" id="1.50.10.20">
    <property type="match status" value="1"/>
</dbReference>
<evidence type="ECO:0000256" key="2">
    <source>
        <dbReference type="ARBA" id="ARBA00022737"/>
    </source>
</evidence>
<dbReference type="GO" id="GO:0016104">
    <property type="term" value="P:triterpenoid biosynthetic process"/>
    <property type="evidence" value="ECO:0007669"/>
    <property type="project" value="InterPro"/>
</dbReference>
<reference evidence="4" key="1">
    <citation type="journal article" date="2015" name="Nature">
        <title>Complex archaea that bridge the gap between prokaryotes and eukaryotes.</title>
        <authorList>
            <person name="Spang A."/>
            <person name="Saw J.H."/>
            <person name="Jorgensen S.L."/>
            <person name="Zaremba-Niedzwiedzka K."/>
            <person name="Martijn J."/>
            <person name="Lind A.E."/>
            <person name="van Eijk R."/>
            <person name="Schleper C."/>
            <person name="Guy L."/>
            <person name="Ettema T.J."/>
        </authorList>
    </citation>
    <scope>NUCLEOTIDE SEQUENCE</scope>
</reference>
<dbReference type="PANTHER" id="PTHR11764">
    <property type="entry name" value="TERPENE CYCLASE/MUTASE FAMILY MEMBER"/>
    <property type="match status" value="1"/>
</dbReference>
<evidence type="ECO:0000313" key="4">
    <source>
        <dbReference type="EMBL" id="KKL18090.1"/>
    </source>
</evidence>
<comment type="caution">
    <text evidence="4">The sequence shown here is derived from an EMBL/GenBank/DDBJ whole genome shotgun (WGS) entry which is preliminary data.</text>
</comment>
<organism evidence="4">
    <name type="scientific">marine sediment metagenome</name>
    <dbReference type="NCBI Taxonomy" id="412755"/>
    <lineage>
        <taxon>unclassified sequences</taxon>
        <taxon>metagenomes</taxon>
        <taxon>ecological metagenomes</taxon>
    </lineage>
</organism>
<name>A0A0F9B8U7_9ZZZZ</name>
<sequence>STASQTSWAILGLLCTEERDSESVKNGIRFLTENQKEDGTWDEKEFTGTGFPKVFYLRYHMYRSYFPLLALSRYRNTVK</sequence>
<dbReference type="InterPro" id="IPR018333">
    <property type="entry name" value="Squalene_cyclase"/>
</dbReference>
<dbReference type="InterPro" id="IPR032696">
    <property type="entry name" value="SQ_cyclase_C"/>
</dbReference>
<dbReference type="AlphaFoldDB" id="A0A0F9B8U7"/>
<keyword evidence="2" id="KW-0677">Repeat</keyword>
<dbReference type="InterPro" id="IPR008930">
    <property type="entry name" value="Terpenoid_cyclase/PrenylTrfase"/>
</dbReference>
<accession>A0A0F9B8U7</accession>
<protein>
    <recommendedName>
        <fullName evidence="3">Squalene cyclase C-terminal domain-containing protein</fullName>
    </recommendedName>
</protein>
<feature type="domain" description="Squalene cyclase C-terminal" evidence="3">
    <location>
        <begin position="1"/>
        <end position="76"/>
    </location>
</feature>
<gene>
    <name evidence="4" type="ORF">LCGC14_2479030</name>
</gene>
<dbReference type="GO" id="GO:0016866">
    <property type="term" value="F:intramolecular transferase activity"/>
    <property type="evidence" value="ECO:0007669"/>
    <property type="project" value="InterPro"/>
</dbReference>
<dbReference type="SUPFAM" id="SSF48239">
    <property type="entry name" value="Terpenoid cyclases/Protein prenyltransferases"/>
    <property type="match status" value="1"/>
</dbReference>
<dbReference type="PANTHER" id="PTHR11764:SF20">
    <property type="entry name" value="LANOSTEROL SYNTHASE"/>
    <property type="match status" value="1"/>
</dbReference>
<feature type="non-terminal residue" evidence="4">
    <location>
        <position position="1"/>
    </location>
</feature>
<dbReference type="EMBL" id="LAZR01039005">
    <property type="protein sequence ID" value="KKL18090.1"/>
    <property type="molecule type" value="Genomic_DNA"/>
</dbReference>
<proteinExistence type="inferred from homology"/>